<name>A0A497EKZ3_9CREN</name>
<dbReference type="SUPFAM" id="SSF56747">
    <property type="entry name" value="Prim-pol domain"/>
    <property type="match status" value="1"/>
</dbReference>
<dbReference type="Gene3D" id="3.90.920.10">
    <property type="entry name" value="DNA primase, PRIM domain"/>
    <property type="match status" value="1"/>
</dbReference>
<proteinExistence type="predicted"/>
<comment type="caution">
    <text evidence="1">The sequence shown here is derived from an EMBL/GenBank/DDBJ whole genome shotgun (WGS) entry which is preliminary data.</text>
</comment>
<gene>
    <name evidence="1" type="ORF">DRJ31_09035</name>
</gene>
<reference evidence="1 2" key="1">
    <citation type="submission" date="2018-06" db="EMBL/GenBank/DDBJ databases">
        <title>Extensive metabolic versatility and redundancy in microbially diverse, dynamic hydrothermal sediments.</title>
        <authorList>
            <person name="Dombrowski N."/>
            <person name="Teske A."/>
            <person name="Baker B.J."/>
        </authorList>
    </citation>
    <scope>NUCLEOTIDE SEQUENCE [LARGE SCALE GENOMIC DNA]</scope>
    <source>
        <strain evidence="1">B66_G16</strain>
    </source>
</reference>
<dbReference type="Proteomes" id="UP000278475">
    <property type="component" value="Unassembled WGS sequence"/>
</dbReference>
<organism evidence="1 2">
    <name type="scientific">Thermoproteota archaeon</name>
    <dbReference type="NCBI Taxonomy" id="2056631"/>
    <lineage>
        <taxon>Archaea</taxon>
        <taxon>Thermoproteota</taxon>
    </lineage>
</organism>
<dbReference type="AlphaFoldDB" id="A0A497EKZ3"/>
<evidence type="ECO:0000313" key="1">
    <source>
        <dbReference type="EMBL" id="RLE47309.1"/>
    </source>
</evidence>
<protein>
    <recommendedName>
        <fullName evidence="3">DNA primase</fullName>
    </recommendedName>
</protein>
<sequence length="293" mass="34256">MSWELVKRHYSRAEVRREIAEYCRGRWVAIHCEKRNSRGQQLMIRYRRSGRKPLVIRDEAGLTRIFEEYSELKPRAFYATAHIYRRLESAADVMDRENILMSAPTWDIDSKDGDWRKVVKKAVEIIGVLERFGVVKSVFFKWSGRGAHVHVNPRAFSQEISSKIDPLDIAYSVTQYVVNRIEPEEGVAVENKIDIQRVFTTPLSLHRSVDRVAVCVKPEELEDFHISWTDPESYKHSPGSWRVFEEGEGDEIAERAYAAIGPYIVGKLRRRRKHEPLDREILKTLRKFDSVKL</sequence>
<evidence type="ECO:0000313" key="2">
    <source>
        <dbReference type="Proteomes" id="UP000278475"/>
    </source>
</evidence>
<accession>A0A497EKZ3</accession>
<dbReference type="EMBL" id="QMQV01000136">
    <property type="protein sequence ID" value="RLE47309.1"/>
    <property type="molecule type" value="Genomic_DNA"/>
</dbReference>
<evidence type="ECO:0008006" key="3">
    <source>
        <dbReference type="Google" id="ProtNLM"/>
    </source>
</evidence>